<reference evidence="10" key="3">
    <citation type="submission" date="2020-12" db="UniProtKB">
        <authorList>
            <consortium name="EnsemblPlants"/>
        </authorList>
    </citation>
    <scope>IDENTIFICATION</scope>
</reference>
<accession>A0A2K1ILS0</accession>
<dbReference type="Gene3D" id="2.40.40.10">
    <property type="entry name" value="RlpA-like domain"/>
    <property type="match status" value="1"/>
</dbReference>
<keyword evidence="6" id="KW-0961">Cell wall biogenesis/degradation</keyword>
<keyword evidence="5" id="KW-0472">Membrane</keyword>
<dbReference type="SUPFAM" id="SSF50685">
    <property type="entry name" value="Barwin-like endoglucanases"/>
    <property type="match status" value="1"/>
</dbReference>
<dbReference type="RefSeq" id="XP_024360245.1">
    <property type="nucleotide sequence ID" value="XM_024504477.2"/>
</dbReference>
<dbReference type="EnsemblPlants" id="Pp3c22_760V3.1">
    <property type="protein sequence ID" value="Pp3c22_760V3.1"/>
    <property type="gene ID" value="Pp3c22_760"/>
</dbReference>
<dbReference type="InterPro" id="IPR009009">
    <property type="entry name" value="RlpA-like_DPBB"/>
</dbReference>
<gene>
    <name evidence="10" type="primary">LOC112274755</name>
    <name evidence="9" type="ORF">PHYPA_026537</name>
</gene>
<feature type="domain" description="Expansin-like EG45" evidence="7">
    <location>
        <begin position="65"/>
        <end position="174"/>
    </location>
</feature>
<dbReference type="PaxDb" id="3218-PP1S251_70V6.1"/>
<dbReference type="GO" id="GO:0005576">
    <property type="term" value="C:extracellular region"/>
    <property type="evidence" value="ECO:0007669"/>
    <property type="project" value="InterPro"/>
</dbReference>
<dbReference type="InterPro" id="IPR036749">
    <property type="entry name" value="Expansin_CBD_sf"/>
</dbReference>
<dbReference type="SUPFAM" id="SSF49590">
    <property type="entry name" value="PHL pollen allergen"/>
    <property type="match status" value="1"/>
</dbReference>
<proteinExistence type="inferred from homology"/>
<reference evidence="9 11" key="2">
    <citation type="journal article" date="2018" name="Plant J.">
        <title>The Physcomitrella patens chromosome-scale assembly reveals moss genome structure and evolution.</title>
        <authorList>
            <person name="Lang D."/>
            <person name="Ullrich K.K."/>
            <person name="Murat F."/>
            <person name="Fuchs J."/>
            <person name="Jenkins J."/>
            <person name="Haas F.B."/>
            <person name="Piednoel M."/>
            <person name="Gundlach H."/>
            <person name="Van Bel M."/>
            <person name="Meyberg R."/>
            <person name="Vives C."/>
            <person name="Morata J."/>
            <person name="Symeonidi A."/>
            <person name="Hiss M."/>
            <person name="Muchero W."/>
            <person name="Kamisugi Y."/>
            <person name="Saleh O."/>
            <person name="Blanc G."/>
            <person name="Decker E.L."/>
            <person name="van Gessel N."/>
            <person name="Grimwood J."/>
            <person name="Hayes R.D."/>
            <person name="Graham S.W."/>
            <person name="Gunter L.E."/>
            <person name="McDaniel S.F."/>
            <person name="Hoernstein S.N.W."/>
            <person name="Larsson A."/>
            <person name="Li F.W."/>
            <person name="Perroud P.F."/>
            <person name="Phillips J."/>
            <person name="Ranjan P."/>
            <person name="Rokshar D.S."/>
            <person name="Rothfels C.J."/>
            <person name="Schneider L."/>
            <person name="Shu S."/>
            <person name="Stevenson D.W."/>
            <person name="Thummler F."/>
            <person name="Tillich M."/>
            <person name="Villarreal Aguilar J.C."/>
            <person name="Widiez T."/>
            <person name="Wong G.K."/>
            <person name="Wymore A."/>
            <person name="Zhang Y."/>
            <person name="Zimmer A.D."/>
            <person name="Quatrano R.S."/>
            <person name="Mayer K.F.X."/>
            <person name="Goodstein D."/>
            <person name="Casacuberta J.M."/>
            <person name="Vandepoele K."/>
            <person name="Reski R."/>
            <person name="Cuming A.C."/>
            <person name="Tuskan G.A."/>
            <person name="Maumus F."/>
            <person name="Salse J."/>
            <person name="Schmutz J."/>
            <person name="Rensing S.A."/>
        </authorList>
    </citation>
    <scope>NUCLEOTIDE SEQUENCE [LARGE SCALE GENOMIC DNA]</scope>
    <source>
        <strain evidence="10 11">cv. Gransden 2004</strain>
    </source>
</reference>
<dbReference type="PRINTS" id="PR01225">
    <property type="entry name" value="EXPANSNFAMLY"/>
</dbReference>
<dbReference type="InterPro" id="IPR007118">
    <property type="entry name" value="Expan_Lol_pI"/>
</dbReference>
<dbReference type="EnsemblPlants" id="Pp3c22_760V3.2">
    <property type="protein sequence ID" value="Pp3c22_760V3.2"/>
    <property type="gene ID" value="Pp3c22_760"/>
</dbReference>
<keyword evidence="3 6" id="KW-0964">Secreted</keyword>
<feature type="chain" id="PRO_5043074821" description="Expansin" evidence="6">
    <location>
        <begin position="33"/>
        <end position="268"/>
    </location>
</feature>
<dbReference type="EMBL" id="ABEU02000022">
    <property type="protein sequence ID" value="PNR30221.1"/>
    <property type="molecule type" value="Genomic_DNA"/>
</dbReference>
<reference evidence="9 11" key="1">
    <citation type="journal article" date="2008" name="Science">
        <title>The Physcomitrella genome reveals evolutionary insights into the conquest of land by plants.</title>
        <authorList>
            <person name="Rensing S."/>
            <person name="Lang D."/>
            <person name="Zimmer A."/>
            <person name="Terry A."/>
            <person name="Salamov A."/>
            <person name="Shapiro H."/>
            <person name="Nishiyama T."/>
            <person name="Perroud P.-F."/>
            <person name="Lindquist E."/>
            <person name="Kamisugi Y."/>
            <person name="Tanahashi T."/>
            <person name="Sakakibara K."/>
            <person name="Fujita T."/>
            <person name="Oishi K."/>
            <person name="Shin-I T."/>
            <person name="Kuroki Y."/>
            <person name="Toyoda A."/>
            <person name="Suzuki Y."/>
            <person name="Hashimoto A."/>
            <person name="Yamaguchi K."/>
            <person name="Sugano A."/>
            <person name="Kohara Y."/>
            <person name="Fujiyama A."/>
            <person name="Anterola A."/>
            <person name="Aoki S."/>
            <person name="Ashton N."/>
            <person name="Barbazuk W.B."/>
            <person name="Barker E."/>
            <person name="Bennetzen J."/>
            <person name="Bezanilla M."/>
            <person name="Blankenship R."/>
            <person name="Cho S.H."/>
            <person name="Dutcher S."/>
            <person name="Estelle M."/>
            <person name="Fawcett J.A."/>
            <person name="Gundlach H."/>
            <person name="Hanada K."/>
            <person name="Heyl A."/>
            <person name="Hicks K.A."/>
            <person name="Hugh J."/>
            <person name="Lohr M."/>
            <person name="Mayer K."/>
            <person name="Melkozernov A."/>
            <person name="Murata T."/>
            <person name="Nelson D."/>
            <person name="Pils B."/>
            <person name="Prigge M."/>
            <person name="Reiss B."/>
            <person name="Renner T."/>
            <person name="Rombauts S."/>
            <person name="Rushton P."/>
            <person name="Sanderfoot A."/>
            <person name="Schween G."/>
            <person name="Shiu S.-H."/>
            <person name="Stueber K."/>
            <person name="Theodoulou F.L."/>
            <person name="Tu H."/>
            <person name="Van de Peer Y."/>
            <person name="Verrier P.J."/>
            <person name="Waters E."/>
            <person name="Wood A."/>
            <person name="Yang L."/>
            <person name="Cove D."/>
            <person name="Cuming A."/>
            <person name="Hasebe M."/>
            <person name="Lucas S."/>
            <person name="Mishler D.B."/>
            <person name="Reski R."/>
            <person name="Grigoriev I."/>
            <person name="Quatrano R.S."/>
            <person name="Boore J.L."/>
        </authorList>
    </citation>
    <scope>NUCLEOTIDE SEQUENCE [LARGE SCALE GENOMIC DNA]</scope>
    <source>
        <strain evidence="10 11">cv. Gransden 2004</strain>
    </source>
</reference>
<comment type="subcellular location">
    <subcellularLocation>
        <location evidence="6">Secreted</location>
        <location evidence="6">Cell wall</location>
    </subcellularLocation>
    <subcellularLocation>
        <location evidence="6">Membrane</location>
        <topology evidence="6">Peripheral membrane protein</topology>
    </subcellularLocation>
</comment>
<sequence>METWRSHAAALEAMLLLLLTMMMIDVPVSVEAASATGSRFRGGGLNWGRAHATYYGGADASGTQGGACGFGNLYSSGYGTDTAALSSALFNSGLSCGACYELTCDPSGSKFCIPGGSAIITVTNFCPTGSNGGWCNPPKQHFDLAQPVFRKIARTVGGVVPINYRRVSCLKDGGMRFTVNGNPYFLLVLVTNVGGAGDVQQLYMKGSSTNWQPLKRNWGQMWQFTGNSRMHGQAISFKAVTSDGSVAVSNNVAPPNWGFGQTFEGSNF</sequence>
<evidence type="ECO:0000256" key="6">
    <source>
        <dbReference type="RuleBase" id="RU365023"/>
    </source>
</evidence>
<dbReference type="Gramene" id="Pp3c22_760V3.2">
    <property type="protein sequence ID" value="Pp3c22_760V3.2"/>
    <property type="gene ID" value="Pp3c22_760"/>
</dbReference>
<dbReference type="InterPro" id="IPR036908">
    <property type="entry name" value="RlpA-like_sf"/>
</dbReference>
<dbReference type="GeneID" id="112274755"/>
<dbReference type="PROSITE" id="PS50842">
    <property type="entry name" value="EXPANSIN_EG45"/>
    <property type="match status" value="1"/>
</dbReference>
<protein>
    <recommendedName>
        <fullName evidence="6">Expansin</fullName>
    </recommendedName>
</protein>
<organism evidence="9">
    <name type="scientific">Physcomitrium patens</name>
    <name type="common">Spreading-leaved earth moss</name>
    <name type="synonym">Physcomitrella patens</name>
    <dbReference type="NCBI Taxonomy" id="3218"/>
    <lineage>
        <taxon>Eukaryota</taxon>
        <taxon>Viridiplantae</taxon>
        <taxon>Streptophyta</taxon>
        <taxon>Embryophyta</taxon>
        <taxon>Bryophyta</taxon>
        <taxon>Bryophytina</taxon>
        <taxon>Bryopsida</taxon>
        <taxon>Funariidae</taxon>
        <taxon>Funariales</taxon>
        <taxon>Funariaceae</taxon>
        <taxon>Physcomitrium</taxon>
    </lineage>
</organism>
<dbReference type="GO" id="GO:0009664">
    <property type="term" value="P:plant-type cell wall organization"/>
    <property type="evidence" value="ECO:0007669"/>
    <property type="project" value="InterPro"/>
</dbReference>
<dbReference type="Pfam" id="PF01357">
    <property type="entry name" value="Expansin_C"/>
    <property type="match status" value="1"/>
</dbReference>
<keyword evidence="2 6" id="KW-0134">Cell wall</keyword>
<evidence type="ECO:0000256" key="5">
    <source>
        <dbReference type="ARBA" id="ARBA00023136"/>
    </source>
</evidence>
<dbReference type="GO" id="GO:0016020">
    <property type="term" value="C:membrane"/>
    <property type="evidence" value="ECO:0007669"/>
    <property type="project" value="UniProtKB-SubCell"/>
</dbReference>
<dbReference type="InterPro" id="IPR007112">
    <property type="entry name" value="Expansin/allergen_DPBB_dom"/>
</dbReference>
<comment type="function">
    <text evidence="6">Causes loosening and extension of plant cell walls by disrupting non-covalent bonding between cellulose microfibrils and matrix glucans. No enzymatic activity has been found.</text>
</comment>
<dbReference type="Pfam" id="PF03330">
    <property type="entry name" value="DPBB_1"/>
    <property type="match status" value="1"/>
</dbReference>
<evidence type="ECO:0000313" key="11">
    <source>
        <dbReference type="Proteomes" id="UP000006727"/>
    </source>
</evidence>
<keyword evidence="11" id="KW-1185">Reference proteome</keyword>
<dbReference type="KEGG" id="ppp:112274755"/>
<dbReference type="AlphaFoldDB" id="A0A2K1ILS0"/>
<feature type="signal peptide" evidence="6">
    <location>
        <begin position="1"/>
        <end position="32"/>
    </location>
</feature>
<evidence type="ECO:0000256" key="3">
    <source>
        <dbReference type="ARBA" id="ARBA00022525"/>
    </source>
</evidence>
<dbReference type="Gramene" id="Pp3c22_760V3.1">
    <property type="protein sequence ID" value="Pp3c22_760V3.1"/>
    <property type="gene ID" value="Pp3c22_760"/>
</dbReference>
<evidence type="ECO:0000313" key="9">
    <source>
        <dbReference type="EMBL" id="PNR30221.1"/>
    </source>
</evidence>
<dbReference type="OrthoDB" id="5823761at2759"/>
<evidence type="ECO:0000256" key="1">
    <source>
        <dbReference type="ARBA" id="ARBA00005392"/>
    </source>
</evidence>
<dbReference type="Proteomes" id="UP000006727">
    <property type="component" value="Chromosome 22"/>
</dbReference>
<comment type="similarity">
    <text evidence="1 6">Belongs to the expansin family. Expansin A subfamily.</text>
</comment>
<dbReference type="InterPro" id="IPR007117">
    <property type="entry name" value="Expansin_CBD"/>
</dbReference>
<evidence type="ECO:0000259" key="7">
    <source>
        <dbReference type="PROSITE" id="PS50842"/>
    </source>
</evidence>
<name>A0A2K1ILS0_PHYPA</name>
<dbReference type="PRINTS" id="PR01226">
    <property type="entry name" value="EXPANSIN"/>
</dbReference>
<evidence type="ECO:0000259" key="8">
    <source>
        <dbReference type="PROSITE" id="PS50843"/>
    </source>
</evidence>
<evidence type="ECO:0000256" key="4">
    <source>
        <dbReference type="ARBA" id="ARBA00022729"/>
    </source>
</evidence>
<dbReference type="PANTHER" id="PTHR31867">
    <property type="entry name" value="EXPANSIN-A15"/>
    <property type="match status" value="1"/>
</dbReference>
<dbReference type="InterPro" id="IPR002963">
    <property type="entry name" value="Expansin"/>
</dbReference>
<keyword evidence="4 6" id="KW-0732">Signal</keyword>
<evidence type="ECO:0000313" key="10">
    <source>
        <dbReference type="EnsemblPlants" id="Pp3c22_760V3.1"/>
    </source>
</evidence>
<dbReference type="PROSITE" id="PS50843">
    <property type="entry name" value="EXPANSIN_CBD"/>
    <property type="match status" value="1"/>
</dbReference>
<dbReference type="Gene3D" id="2.60.40.760">
    <property type="entry name" value="Expansin, cellulose-binding-like domain"/>
    <property type="match status" value="1"/>
</dbReference>
<feature type="domain" description="Expansin-like CBD" evidence="8">
    <location>
        <begin position="184"/>
        <end position="265"/>
    </location>
</feature>
<dbReference type="CDD" id="cd22274">
    <property type="entry name" value="DPBB_EXPA_N"/>
    <property type="match status" value="1"/>
</dbReference>
<dbReference type="SMART" id="SM00837">
    <property type="entry name" value="DPBB_1"/>
    <property type="match status" value="1"/>
</dbReference>
<evidence type="ECO:0000256" key="2">
    <source>
        <dbReference type="ARBA" id="ARBA00022512"/>
    </source>
</evidence>